<organism evidence="7 8">
    <name type="scientific">Cladophialophora immunda</name>
    <dbReference type="NCBI Taxonomy" id="569365"/>
    <lineage>
        <taxon>Eukaryota</taxon>
        <taxon>Fungi</taxon>
        <taxon>Dikarya</taxon>
        <taxon>Ascomycota</taxon>
        <taxon>Pezizomycotina</taxon>
        <taxon>Eurotiomycetes</taxon>
        <taxon>Chaetothyriomycetidae</taxon>
        <taxon>Chaetothyriales</taxon>
        <taxon>Herpotrichiellaceae</taxon>
        <taxon>Cladophialophora</taxon>
    </lineage>
</organism>
<accession>A0A0D2DER0</accession>
<feature type="transmembrane region" description="Helical" evidence="5">
    <location>
        <begin position="267"/>
        <end position="287"/>
    </location>
</feature>
<evidence type="ECO:0000313" key="7">
    <source>
        <dbReference type="EMBL" id="KIW34189.1"/>
    </source>
</evidence>
<dbReference type="VEuPathDB" id="FungiDB:PV07_00984"/>
<keyword evidence="8" id="KW-1185">Reference proteome</keyword>
<feature type="transmembrane region" description="Helical" evidence="5">
    <location>
        <begin position="190"/>
        <end position="215"/>
    </location>
</feature>
<dbReference type="PANTHER" id="PTHR39608:SF1">
    <property type="entry name" value="INTEGRAL MEMBRANE PROTEIN (AFU_ORTHOLOGUE AFUA_5G08640)"/>
    <property type="match status" value="1"/>
</dbReference>
<dbReference type="PANTHER" id="PTHR39608">
    <property type="entry name" value="INTEGRAL MEMBRANE PROTEIN (AFU_ORTHOLOGUE AFUA_5G08640)"/>
    <property type="match status" value="1"/>
</dbReference>
<feature type="transmembrane region" description="Helical" evidence="5">
    <location>
        <begin position="154"/>
        <end position="175"/>
    </location>
</feature>
<evidence type="ECO:0000256" key="1">
    <source>
        <dbReference type="ARBA" id="ARBA00004141"/>
    </source>
</evidence>
<reference evidence="7 8" key="1">
    <citation type="submission" date="2015-01" db="EMBL/GenBank/DDBJ databases">
        <title>The Genome Sequence of Cladophialophora immunda CBS83496.</title>
        <authorList>
            <consortium name="The Broad Institute Genomics Platform"/>
            <person name="Cuomo C."/>
            <person name="de Hoog S."/>
            <person name="Gorbushina A."/>
            <person name="Stielow B."/>
            <person name="Teixiera M."/>
            <person name="Abouelleil A."/>
            <person name="Chapman S.B."/>
            <person name="Priest M."/>
            <person name="Young S.K."/>
            <person name="Wortman J."/>
            <person name="Nusbaum C."/>
            <person name="Birren B."/>
        </authorList>
    </citation>
    <scope>NUCLEOTIDE SEQUENCE [LARGE SCALE GENOMIC DNA]</scope>
    <source>
        <strain evidence="7 8">CBS 83496</strain>
    </source>
</reference>
<dbReference type="RefSeq" id="XP_016254405.1">
    <property type="nucleotide sequence ID" value="XM_016387477.1"/>
</dbReference>
<protein>
    <recommendedName>
        <fullName evidence="6">MARVEL domain-containing protein</fullName>
    </recommendedName>
</protein>
<keyword evidence="3 5" id="KW-1133">Transmembrane helix</keyword>
<feature type="domain" description="MARVEL" evidence="6">
    <location>
        <begin position="154"/>
        <end position="281"/>
    </location>
</feature>
<keyword evidence="4 5" id="KW-0472">Membrane</keyword>
<sequence>MSAPPSPKDRFDIASQHAALIRALLSHPSMYLTSEGLPDRAKTHPTLFNVTDFELRTYKDYLLPILPPSAEKISQALAIRQVEVEKEIPELMSDDMYPRMTVGGFTEKWVDAIGRGVMITDIILNTGRQILFGGSFDFGDEVKEKARAMEIVSMGLRVCELAFAGVVAGIVGSYLNDYRHGNGWPLARFIYIEIVAGISLLLGLLWLLPFAAGFFHWPMDTFLSFAWFASFGLLVEWANGTSCDGDTFDWNQISFHGFCGRYRSAEAFSFLSAIMWILSALVGIWFVHRERRKAVAAAPAEGPYVRRRWYRRSRV</sequence>
<gene>
    <name evidence="7" type="ORF">PV07_00984</name>
</gene>
<dbReference type="AlphaFoldDB" id="A0A0D2DER0"/>
<dbReference type="Proteomes" id="UP000054466">
    <property type="component" value="Unassembled WGS sequence"/>
</dbReference>
<dbReference type="HOGENOM" id="CLU_882786_0_0_1"/>
<proteinExistence type="predicted"/>
<dbReference type="GO" id="GO:0016020">
    <property type="term" value="C:membrane"/>
    <property type="evidence" value="ECO:0007669"/>
    <property type="project" value="UniProtKB-SubCell"/>
</dbReference>
<name>A0A0D2DER0_9EURO</name>
<keyword evidence="2 5" id="KW-0812">Transmembrane</keyword>
<dbReference type="EMBL" id="KN847040">
    <property type="protein sequence ID" value="KIW34189.1"/>
    <property type="molecule type" value="Genomic_DNA"/>
</dbReference>
<evidence type="ECO:0000256" key="5">
    <source>
        <dbReference type="SAM" id="Phobius"/>
    </source>
</evidence>
<evidence type="ECO:0000313" key="8">
    <source>
        <dbReference type="Proteomes" id="UP000054466"/>
    </source>
</evidence>
<comment type="subcellular location">
    <subcellularLocation>
        <location evidence="1">Membrane</location>
        <topology evidence="1">Multi-pass membrane protein</topology>
    </subcellularLocation>
</comment>
<evidence type="ECO:0000256" key="4">
    <source>
        <dbReference type="ARBA" id="ARBA00023136"/>
    </source>
</evidence>
<evidence type="ECO:0000256" key="2">
    <source>
        <dbReference type="ARBA" id="ARBA00022692"/>
    </source>
</evidence>
<evidence type="ECO:0000259" key="6">
    <source>
        <dbReference type="Pfam" id="PF01284"/>
    </source>
</evidence>
<dbReference type="InterPro" id="IPR008253">
    <property type="entry name" value="Marvel"/>
</dbReference>
<dbReference type="OrthoDB" id="4074965at2759"/>
<evidence type="ECO:0000256" key="3">
    <source>
        <dbReference type="ARBA" id="ARBA00022989"/>
    </source>
</evidence>
<dbReference type="Pfam" id="PF01284">
    <property type="entry name" value="MARVEL"/>
    <property type="match status" value="1"/>
</dbReference>
<dbReference type="GeneID" id="27340178"/>